<accession>A0A5S4EYE0</accession>
<evidence type="ECO:0000313" key="2">
    <source>
        <dbReference type="EMBL" id="TMR08701.1"/>
    </source>
</evidence>
<name>A0A5S4EYE0_9ACTN</name>
<organism evidence="2 3">
    <name type="scientific">Nonomuraea turkmeniaca</name>
    <dbReference type="NCBI Taxonomy" id="103838"/>
    <lineage>
        <taxon>Bacteria</taxon>
        <taxon>Bacillati</taxon>
        <taxon>Actinomycetota</taxon>
        <taxon>Actinomycetes</taxon>
        <taxon>Streptosporangiales</taxon>
        <taxon>Streptosporangiaceae</taxon>
        <taxon>Nonomuraea</taxon>
    </lineage>
</organism>
<comment type="caution">
    <text evidence="2">The sequence shown here is derived from an EMBL/GenBank/DDBJ whole genome shotgun (WGS) entry which is preliminary data.</text>
</comment>
<dbReference type="OrthoDB" id="3522111at2"/>
<keyword evidence="3" id="KW-1185">Reference proteome</keyword>
<dbReference type="AlphaFoldDB" id="A0A5S4EYE0"/>
<dbReference type="RefSeq" id="WP_138673053.1">
    <property type="nucleotide sequence ID" value="NZ_VCKY01000275.1"/>
</dbReference>
<proteinExistence type="predicted"/>
<dbReference type="Pfam" id="PF01345">
    <property type="entry name" value="DUF11"/>
    <property type="match status" value="1"/>
</dbReference>
<dbReference type="EMBL" id="VCKY01000275">
    <property type="protein sequence ID" value="TMR08701.1"/>
    <property type="molecule type" value="Genomic_DNA"/>
</dbReference>
<dbReference type="SUPFAM" id="SSF102645">
    <property type="entry name" value="CoaB-like"/>
    <property type="match status" value="1"/>
</dbReference>
<dbReference type="InterPro" id="IPR035929">
    <property type="entry name" value="CoaB-like_sf"/>
</dbReference>
<feature type="domain" description="DUF11" evidence="1">
    <location>
        <begin position="75"/>
        <end position="175"/>
    </location>
</feature>
<gene>
    <name evidence="2" type="ORF">ETD86_46650</name>
</gene>
<dbReference type="InterPro" id="IPR001434">
    <property type="entry name" value="OmcB-like_DUF11"/>
</dbReference>
<reference evidence="2 3" key="1">
    <citation type="submission" date="2019-05" db="EMBL/GenBank/DDBJ databases">
        <title>Draft genome sequence of Nonomuraea turkmeniaca DSM 43926.</title>
        <authorList>
            <person name="Saricaoglu S."/>
            <person name="Isik K."/>
        </authorList>
    </citation>
    <scope>NUCLEOTIDE SEQUENCE [LARGE SCALE GENOMIC DNA]</scope>
    <source>
        <strain evidence="2 3">DSM 43926</strain>
    </source>
</reference>
<dbReference type="Proteomes" id="UP000309128">
    <property type="component" value="Unassembled WGS sequence"/>
</dbReference>
<protein>
    <recommendedName>
        <fullName evidence="1">DUF11 domain-containing protein</fullName>
    </recommendedName>
</protein>
<sequence length="212" mass="22417">MIGTADIYGGLALYVPVPNSSPETLMRNSLPKVATLAVLAGALLIPAVPASAATTTTTTTTATKAADPYSAFAVKVSAPKTVKAGGKIKYTIVATNKGPHYADSWFLGGEFPKGIDVKKVRYISNHSEMRCGLASARVFYCPATEVIEVGDSVSITFYATLKKSAKGTQTANVGIVTYNVDQGMEDMSKEELDRLGVPGFGFNKKVKTKVVR</sequence>
<evidence type="ECO:0000259" key="1">
    <source>
        <dbReference type="Pfam" id="PF01345"/>
    </source>
</evidence>
<evidence type="ECO:0000313" key="3">
    <source>
        <dbReference type="Proteomes" id="UP000309128"/>
    </source>
</evidence>